<keyword evidence="4 5" id="KW-0131">Cell cycle</keyword>
<comment type="subcellular location">
    <subcellularLocation>
        <location evidence="5">Cytoplasm</location>
    </subcellularLocation>
    <text evidence="5">Localizes to mid-cell in an FtsZ-dependent manner.</text>
</comment>
<dbReference type="EMBL" id="UFSO01000002">
    <property type="protein sequence ID" value="SSY69987.1"/>
    <property type="molecule type" value="Genomic_DNA"/>
</dbReference>
<dbReference type="Pfam" id="PF07072">
    <property type="entry name" value="ZapD"/>
    <property type="match status" value="1"/>
</dbReference>
<keyword evidence="3 5" id="KW-0717">Septation</keyword>
<proteinExistence type="inferred from homology"/>
<dbReference type="SUPFAM" id="SSF160950">
    <property type="entry name" value="YacF-like"/>
    <property type="match status" value="1"/>
</dbReference>
<dbReference type="GO" id="GO:0000917">
    <property type="term" value="P:division septum assembly"/>
    <property type="evidence" value="ECO:0007669"/>
    <property type="project" value="UniProtKB-KW"/>
</dbReference>
<keyword evidence="6" id="KW-0175">Coiled coil</keyword>
<dbReference type="STRING" id="1120980.GCA_000745955_02212"/>
<evidence type="ECO:0000313" key="7">
    <source>
        <dbReference type="EMBL" id="SSY69987.1"/>
    </source>
</evidence>
<dbReference type="InterPro" id="IPR027462">
    <property type="entry name" value="ZapD_C"/>
</dbReference>
<dbReference type="AlphaFoldDB" id="A0A376BJQ4"/>
<comment type="function">
    <text evidence="5">Cell division factor that enhances FtsZ-ring assembly. Directly interacts with FtsZ and promotes bundling of FtsZ protofilaments, with a reduction in FtsZ GTPase activity.</text>
</comment>
<accession>A0A376BJQ4</accession>
<dbReference type="OrthoDB" id="5294622at2"/>
<evidence type="ECO:0000256" key="1">
    <source>
        <dbReference type="ARBA" id="ARBA00022490"/>
    </source>
</evidence>
<feature type="coiled-coil region" evidence="6">
    <location>
        <begin position="47"/>
        <end position="102"/>
    </location>
</feature>
<organism evidence="7 8">
    <name type="scientific">Alysiella crassa</name>
    <dbReference type="NCBI Taxonomy" id="153491"/>
    <lineage>
        <taxon>Bacteria</taxon>
        <taxon>Pseudomonadati</taxon>
        <taxon>Pseudomonadota</taxon>
        <taxon>Betaproteobacteria</taxon>
        <taxon>Neisseriales</taxon>
        <taxon>Neisseriaceae</taxon>
        <taxon>Alysiella</taxon>
    </lineage>
</organism>
<dbReference type="Gene3D" id="2.60.440.10">
    <property type="entry name" value="YacF-like domains"/>
    <property type="match status" value="1"/>
</dbReference>
<dbReference type="Gene3D" id="1.10.3900.10">
    <property type="entry name" value="YacF-like"/>
    <property type="match status" value="1"/>
</dbReference>
<evidence type="ECO:0000256" key="5">
    <source>
        <dbReference type="HAMAP-Rule" id="MF_01092"/>
    </source>
</evidence>
<dbReference type="GO" id="GO:0032153">
    <property type="term" value="C:cell division site"/>
    <property type="evidence" value="ECO:0007669"/>
    <property type="project" value="TreeGrafter"/>
</dbReference>
<evidence type="ECO:0000256" key="2">
    <source>
        <dbReference type="ARBA" id="ARBA00022618"/>
    </source>
</evidence>
<dbReference type="InterPro" id="IPR036268">
    <property type="entry name" value="ZapD_sf"/>
</dbReference>
<dbReference type="GO" id="GO:0043093">
    <property type="term" value="P:FtsZ-dependent cytokinesis"/>
    <property type="evidence" value="ECO:0007669"/>
    <property type="project" value="UniProtKB-UniRule"/>
</dbReference>
<comment type="subunit">
    <text evidence="5">Interacts with FtsZ.</text>
</comment>
<keyword evidence="2 5" id="KW-0132">Cell division</keyword>
<dbReference type="Proteomes" id="UP000254209">
    <property type="component" value="Unassembled WGS sequence"/>
</dbReference>
<evidence type="ECO:0000256" key="6">
    <source>
        <dbReference type="SAM" id="Coils"/>
    </source>
</evidence>
<sequence>MLHFDFPLTERVRNYIRVEQLFDRFNEALAGDDKWMHHAAIYTLFELVECASKAELKRDMLQELERQRLQQNASGTPDSARLEKLNQAIQELQTLNTHSAQNLRENEWLTAFKQRLNIVGSNTAVELPSYHFWLNQTAAERREYLRKWSATALPIQNAVGLVLETLRSNPQVIDCQAVSGKYEHGGLVQTTQLLSVEIDPALGVVPEVAANKYFTNISFLQANQESTRSKLSEQDLPFKLILCGLDTSK</sequence>
<dbReference type="GO" id="GO:0005737">
    <property type="term" value="C:cytoplasm"/>
    <property type="evidence" value="ECO:0007669"/>
    <property type="project" value="UniProtKB-SubCell"/>
</dbReference>
<reference evidence="7 8" key="1">
    <citation type="submission" date="2018-06" db="EMBL/GenBank/DDBJ databases">
        <authorList>
            <consortium name="Pathogen Informatics"/>
            <person name="Doyle S."/>
        </authorList>
    </citation>
    <scope>NUCLEOTIDE SEQUENCE [LARGE SCALE GENOMIC DNA]</scope>
    <source>
        <strain evidence="7 8">NCTC10283</strain>
    </source>
</reference>
<keyword evidence="1 5" id="KW-0963">Cytoplasm</keyword>
<dbReference type="HAMAP" id="MF_01092">
    <property type="entry name" value="ZapD"/>
    <property type="match status" value="1"/>
</dbReference>
<gene>
    <name evidence="5" type="primary">zapD</name>
    <name evidence="7" type="ORF">NCTC10283_00050</name>
</gene>
<dbReference type="InterPro" id="IPR009777">
    <property type="entry name" value="ZapD"/>
</dbReference>
<protein>
    <recommendedName>
        <fullName evidence="5">Cell division protein ZapD</fullName>
    </recommendedName>
    <alternativeName>
        <fullName evidence="5">Z ring-associated protein D</fullName>
    </alternativeName>
</protein>
<evidence type="ECO:0000256" key="3">
    <source>
        <dbReference type="ARBA" id="ARBA00023210"/>
    </source>
</evidence>
<dbReference type="NCBIfam" id="NF003656">
    <property type="entry name" value="PRK05287.1-4"/>
    <property type="match status" value="1"/>
</dbReference>
<evidence type="ECO:0000256" key="4">
    <source>
        <dbReference type="ARBA" id="ARBA00023306"/>
    </source>
</evidence>
<dbReference type="PANTHER" id="PTHR39455:SF1">
    <property type="entry name" value="CELL DIVISION PROTEIN ZAPD"/>
    <property type="match status" value="1"/>
</dbReference>
<evidence type="ECO:0000313" key="8">
    <source>
        <dbReference type="Proteomes" id="UP000254209"/>
    </source>
</evidence>
<name>A0A376BJQ4_9NEIS</name>
<dbReference type="RefSeq" id="WP_034294937.1">
    <property type="nucleotide sequence ID" value="NZ_CP091519.2"/>
</dbReference>
<comment type="similarity">
    <text evidence="5">Belongs to the ZapD family.</text>
</comment>
<keyword evidence="8" id="KW-1185">Reference proteome</keyword>
<dbReference type="PANTHER" id="PTHR39455">
    <property type="entry name" value="CELL DIVISION PROTEIN ZAPD"/>
    <property type="match status" value="1"/>
</dbReference>